<dbReference type="Proteomes" id="UP000704712">
    <property type="component" value="Unassembled WGS sequence"/>
</dbReference>
<feature type="compositionally biased region" description="Acidic residues" evidence="1">
    <location>
        <begin position="67"/>
        <end position="76"/>
    </location>
</feature>
<reference evidence="2" key="1">
    <citation type="submission" date="2020-03" db="EMBL/GenBank/DDBJ databases">
        <title>Hybrid Assembly of Korean Phytophthora infestans isolates.</title>
        <authorList>
            <person name="Prokchorchik M."/>
            <person name="Lee Y."/>
            <person name="Seo J."/>
            <person name="Cho J.-H."/>
            <person name="Park Y.-E."/>
            <person name="Jang D.-C."/>
            <person name="Im J.-S."/>
            <person name="Choi J.-G."/>
            <person name="Park H.-J."/>
            <person name="Lee G.-B."/>
            <person name="Lee Y.-G."/>
            <person name="Hong S.-Y."/>
            <person name="Cho K."/>
            <person name="Sohn K.H."/>
        </authorList>
    </citation>
    <scope>NUCLEOTIDE SEQUENCE</scope>
    <source>
        <strain evidence="2">KR_2_A2</strain>
    </source>
</reference>
<feature type="region of interest" description="Disordered" evidence="1">
    <location>
        <begin position="55"/>
        <end position="76"/>
    </location>
</feature>
<evidence type="ECO:0000256" key="1">
    <source>
        <dbReference type="SAM" id="MobiDB-lite"/>
    </source>
</evidence>
<gene>
    <name evidence="2" type="ORF">GN958_ATG13075</name>
</gene>
<accession>A0A8S9UFI5</accession>
<evidence type="ECO:0000313" key="3">
    <source>
        <dbReference type="Proteomes" id="UP000704712"/>
    </source>
</evidence>
<dbReference type="EMBL" id="JAACNO010001751">
    <property type="protein sequence ID" value="KAF4137734.1"/>
    <property type="molecule type" value="Genomic_DNA"/>
</dbReference>
<evidence type="ECO:0000313" key="2">
    <source>
        <dbReference type="EMBL" id="KAF4137734.1"/>
    </source>
</evidence>
<sequence>MVEATKLEKLPSEDYYSELHNIASLFEDSEPKTRRSKNRKTEIISIITQNVRGLQKPLEGGGKMGGEEIEEGQAQI</sequence>
<name>A0A8S9UFI5_PHYIN</name>
<protein>
    <submittedName>
        <fullName evidence="2">Uncharacterized protein</fullName>
    </submittedName>
</protein>
<organism evidence="2 3">
    <name type="scientific">Phytophthora infestans</name>
    <name type="common">Potato late blight agent</name>
    <name type="synonym">Botrytis infestans</name>
    <dbReference type="NCBI Taxonomy" id="4787"/>
    <lineage>
        <taxon>Eukaryota</taxon>
        <taxon>Sar</taxon>
        <taxon>Stramenopiles</taxon>
        <taxon>Oomycota</taxon>
        <taxon>Peronosporomycetes</taxon>
        <taxon>Peronosporales</taxon>
        <taxon>Peronosporaceae</taxon>
        <taxon>Phytophthora</taxon>
    </lineage>
</organism>
<comment type="caution">
    <text evidence="2">The sequence shown here is derived from an EMBL/GenBank/DDBJ whole genome shotgun (WGS) entry which is preliminary data.</text>
</comment>
<proteinExistence type="predicted"/>
<dbReference type="AlphaFoldDB" id="A0A8S9UFI5"/>